<evidence type="ECO:0000256" key="2">
    <source>
        <dbReference type="ARBA" id="ARBA00022801"/>
    </source>
</evidence>
<name>D4FAN0_EDWTA</name>
<evidence type="ECO:0000313" key="6">
    <source>
        <dbReference type="Proteomes" id="UP000003692"/>
    </source>
</evidence>
<dbReference type="Pfam" id="PF00293">
    <property type="entry name" value="NUDIX"/>
    <property type="match status" value="1"/>
</dbReference>
<dbReference type="GO" id="GO:0016787">
    <property type="term" value="F:hydrolase activity"/>
    <property type="evidence" value="ECO:0007669"/>
    <property type="project" value="UniProtKB-KW"/>
</dbReference>
<dbReference type="AlphaFoldDB" id="D4FAN0"/>
<dbReference type="InterPro" id="IPR020084">
    <property type="entry name" value="NUDIX_hydrolase_CS"/>
</dbReference>
<dbReference type="InterPro" id="IPR000086">
    <property type="entry name" value="NUDIX_hydrolase_dom"/>
</dbReference>
<dbReference type="InterPro" id="IPR015797">
    <property type="entry name" value="NUDIX_hydrolase-like_dom_sf"/>
</dbReference>
<dbReference type="PRINTS" id="PR00502">
    <property type="entry name" value="NUDIXFAMILY"/>
</dbReference>
<protein>
    <submittedName>
        <fullName evidence="5">Hydrolase, NUDIX family</fullName>
        <ecNumber evidence="5">3.6.-.-</ecNumber>
    </submittedName>
</protein>
<dbReference type="Proteomes" id="UP000003692">
    <property type="component" value="Unassembled WGS sequence"/>
</dbReference>
<evidence type="ECO:0000256" key="3">
    <source>
        <dbReference type="RuleBase" id="RU003476"/>
    </source>
</evidence>
<dbReference type="PANTHER" id="PTHR43046">
    <property type="entry name" value="GDP-MANNOSE MANNOSYL HYDROLASE"/>
    <property type="match status" value="1"/>
</dbReference>
<evidence type="ECO:0000256" key="1">
    <source>
        <dbReference type="ARBA" id="ARBA00001946"/>
    </source>
</evidence>
<feature type="domain" description="Nudix hydrolase" evidence="4">
    <location>
        <begin position="38"/>
        <end position="178"/>
    </location>
</feature>
<dbReference type="PANTHER" id="PTHR43046:SF14">
    <property type="entry name" value="MUTT_NUDIX FAMILY PROTEIN"/>
    <property type="match status" value="1"/>
</dbReference>
<comment type="caution">
    <text evidence="5">The sequence shown here is derived from an EMBL/GenBank/DDBJ whole genome shotgun (WGS) entry which is preliminary data.</text>
</comment>
<dbReference type="PROSITE" id="PS00893">
    <property type="entry name" value="NUDIX_BOX"/>
    <property type="match status" value="1"/>
</dbReference>
<evidence type="ECO:0000259" key="4">
    <source>
        <dbReference type="PROSITE" id="PS51462"/>
    </source>
</evidence>
<accession>D4FAN0</accession>
<proteinExistence type="inferred from homology"/>
<dbReference type="EC" id="3.6.-.-" evidence="5"/>
<dbReference type="InterPro" id="IPR020476">
    <property type="entry name" value="Nudix_hydrolase"/>
</dbReference>
<evidence type="ECO:0000313" key="5">
    <source>
        <dbReference type="EMBL" id="EFE21061.1"/>
    </source>
</evidence>
<reference evidence="5 6" key="1">
    <citation type="submission" date="2010-02" db="EMBL/GenBank/DDBJ databases">
        <authorList>
            <person name="Weinstock G."/>
            <person name="Sodergren E."/>
            <person name="Clifton S."/>
            <person name="Fulton L."/>
            <person name="Fulton B."/>
            <person name="Courtney L."/>
            <person name="Fronick C."/>
            <person name="Harrison M."/>
            <person name="Strong C."/>
            <person name="Farmer C."/>
            <person name="Delahaunty K."/>
            <person name="Markovic C."/>
            <person name="Hall O."/>
            <person name="Minx P."/>
            <person name="Tomlinson C."/>
            <person name="Mitreva M."/>
            <person name="Nelson J."/>
            <person name="Hou S."/>
            <person name="Wollam A."/>
            <person name="Pepin K.H."/>
            <person name="Johnson M."/>
            <person name="Bhonagiri V."/>
            <person name="Zhang X."/>
            <person name="Suruliraj S."/>
            <person name="Warren W."/>
            <person name="Chinwalla A."/>
            <person name="Mardis E.R."/>
            <person name="Wilson R.K."/>
        </authorList>
    </citation>
    <scope>NUCLEOTIDE SEQUENCE [LARGE SCALE GENOMIC DNA]</scope>
    <source>
        <strain evidence="5 6">ATCC 23685</strain>
    </source>
</reference>
<dbReference type="Gene3D" id="3.90.79.10">
    <property type="entry name" value="Nucleoside Triphosphate Pyrophosphohydrolase"/>
    <property type="match status" value="1"/>
</dbReference>
<dbReference type="HOGENOM" id="CLU_037162_31_0_6"/>
<comment type="similarity">
    <text evidence="3">Belongs to the Nudix hydrolase family.</text>
</comment>
<dbReference type="NCBIfam" id="NF012016">
    <property type="entry name" value="PRK15472.1"/>
    <property type="match status" value="1"/>
</dbReference>
<gene>
    <name evidence="5" type="ORF">EDWATA_03851</name>
</gene>
<dbReference type="EMBL" id="ADGK01000294">
    <property type="protein sequence ID" value="EFE21061.1"/>
    <property type="molecule type" value="Genomic_DNA"/>
</dbReference>
<keyword evidence="2 3" id="KW-0378">Hydrolase</keyword>
<organism evidence="5 6">
    <name type="scientific">Edwardsiella tarda ATCC 23685</name>
    <dbReference type="NCBI Taxonomy" id="500638"/>
    <lineage>
        <taxon>Bacteria</taxon>
        <taxon>Pseudomonadati</taxon>
        <taxon>Pseudomonadota</taxon>
        <taxon>Gammaproteobacteria</taxon>
        <taxon>Enterobacterales</taxon>
        <taxon>Hafniaceae</taxon>
        <taxon>Edwardsiella</taxon>
    </lineage>
</organism>
<dbReference type="PROSITE" id="PS51462">
    <property type="entry name" value="NUDIX"/>
    <property type="match status" value="1"/>
</dbReference>
<sequence length="178" mass="20177">MNRFTSCLDFTGYDARLEIVSNVISVLPIHISGGKGAMRQRIIVCPIIQNEGAFLLCKMADDRGVFPGQWALPGGGMEVGETMEAALRREIREELGESLVISEITPWTFRDDVRTKRYADGRTEEIYMVYLIFDCVSRNRDIIFNEEFQQVAWVMPEALAGMDLNEATRLTFCQKGLL</sequence>
<comment type="cofactor">
    <cofactor evidence="1">
        <name>Mg(2+)</name>
        <dbReference type="ChEBI" id="CHEBI:18420"/>
    </cofactor>
</comment>
<dbReference type="SUPFAM" id="SSF55811">
    <property type="entry name" value="Nudix"/>
    <property type="match status" value="1"/>
</dbReference>